<dbReference type="Proteomes" id="UP000218267">
    <property type="component" value="Chromosome"/>
</dbReference>
<organism evidence="1 2">
    <name type="scientific">Labilibaculum antarcticum</name>
    <dbReference type="NCBI Taxonomy" id="1717717"/>
    <lineage>
        <taxon>Bacteria</taxon>
        <taxon>Pseudomonadati</taxon>
        <taxon>Bacteroidota</taxon>
        <taxon>Bacteroidia</taxon>
        <taxon>Marinilabiliales</taxon>
        <taxon>Marinifilaceae</taxon>
        <taxon>Labilibaculum</taxon>
    </lineage>
</organism>
<name>A0A1Y1CHJ8_9BACT</name>
<evidence type="ECO:0008006" key="3">
    <source>
        <dbReference type="Google" id="ProtNLM"/>
    </source>
</evidence>
<dbReference type="RefSeq" id="WP_096428719.1">
    <property type="nucleotide sequence ID" value="NZ_AP018042.1"/>
</dbReference>
<dbReference type="PROSITE" id="PS51257">
    <property type="entry name" value="PROKAR_LIPOPROTEIN"/>
    <property type="match status" value="1"/>
</dbReference>
<keyword evidence="2" id="KW-1185">Reference proteome</keyword>
<sequence>MKNHLLLFSLAFLLFVSCKKQGDKTTVSIVNAEFYMNGKPTFEGKVWRNNSLQGLLPNVRMVQGIYDDLNPETVNRWAYPDTKTWDADRNTKEFIEAMPLWKENGLLAFTINLQGGSPEGYSETQPWHNSAITEKGELRPDYMKRLKLILNEADHLGMVAIVGVYYFGQERRMESEEAIKTGLINAVDWILENDFRNVLLEVCNESSFLYSHPILQEERVHELIHLAKSRQVNERRLLVGTSFLGNYIPTDKVAAVSDFILIHGNAVEKWEGIVEQIDKTKALKGYKGQPIVYNEDDHEDFDQPMNNFVAATSQKASWGYFDYRRKGESFECGYQNPPVDWGINSERKKAFFKILSEWK</sequence>
<dbReference type="InterPro" id="IPR017853">
    <property type="entry name" value="GH"/>
</dbReference>
<reference evidence="2" key="2">
    <citation type="journal article" date="2020" name="Antonie Van Leeuwenhoek">
        <title>Labilibaculum antarcticum sp. nov., a novel facultative anaerobic, psychrotorelant bacterium isolated from marine sediment of Antarctica.</title>
        <authorList>
            <person name="Watanabe M."/>
            <person name="Kojima H."/>
            <person name="Fukui M."/>
        </authorList>
    </citation>
    <scope>NUCLEOTIDE SEQUENCE [LARGE SCALE GENOMIC DNA]</scope>
    <source>
        <strain evidence="2">SPP2</strain>
    </source>
</reference>
<protein>
    <recommendedName>
        <fullName evidence="3">Glycoside hydrolase family 5 domain-containing protein</fullName>
    </recommendedName>
</protein>
<evidence type="ECO:0000313" key="1">
    <source>
        <dbReference type="EMBL" id="BAX79837.1"/>
    </source>
</evidence>
<dbReference type="OrthoDB" id="7813231at2"/>
<dbReference type="SUPFAM" id="SSF51445">
    <property type="entry name" value="(Trans)glycosidases"/>
    <property type="match status" value="1"/>
</dbReference>
<dbReference type="AlphaFoldDB" id="A0A1Y1CHJ8"/>
<proteinExistence type="predicted"/>
<gene>
    <name evidence="1" type="ORF">ALGA_1458</name>
</gene>
<dbReference type="KEGG" id="mbas:ALGA_1458"/>
<reference evidence="1 2" key="1">
    <citation type="journal article" date="2018" name="Mar. Genomics">
        <title>Complete genome sequence of Marinifilaceae bacterium strain SPP2, isolated from the Antarctic marine sediment.</title>
        <authorList>
            <person name="Watanabe M."/>
            <person name="Kojima H."/>
            <person name="Fukui M."/>
        </authorList>
    </citation>
    <scope>NUCLEOTIDE SEQUENCE [LARGE SCALE GENOMIC DNA]</scope>
    <source>
        <strain evidence="1 2">SPP2</strain>
    </source>
</reference>
<evidence type="ECO:0000313" key="2">
    <source>
        <dbReference type="Proteomes" id="UP000218267"/>
    </source>
</evidence>
<accession>A0A1Y1CHJ8</accession>
<dbReference type="EMBL" id="AP018042">
    <property type="protein sequence ID" value="BAX79837.1"/>
    <property type="molecule type" value="Genomic_DNA"/>
</dbReference>